<gene>
    <name evidence="8" type="ORF">CLV56_1249</name>
</gene>
<evidence type="ECO:0000256" key="4">
    <source>
        <dbReference type="ARBA" id="ARBA00022989"/>
    </source>
</evidence>
<evidence type="ECO:0000256" key="6">
    <source>
        <dbReference type="SAM" id="Phobius"/>
    </source>
</evidence>
<evidence type="ECO:0000256" key="2">
    <source>
        <dbReference type="ARBA" id="ARBA00022475"/>
    </source>
</evidence>
<evidence type="ECO:0000256" key="1">
    <source>
        <dbReference type="ARBA" id="ARBA00004651"/>
    </source>
</evidence>
<evidence type="ECO:0000256" key="3">
    <source>
        <dbReference type="ARBA" id="ARBA00022692"/>
    </source>
</evidence>
<keyword evidence="3 6" id="KW-0812">Transmembrane</keyword>
<feature type="domain" description="DUF202" evidence="7">
    <location>
        <begin position="8"/>
        <end position="74"/>
    </location>
</feature>
<dbReference type="EMBL" id="PGEZ01000001">
    <property type="protein sequence ID" value="PJJ57030.1"/>
    <property type="molecule type" value="Genomic_DNA"/>
</dbReference>
<evidence type="ECO:0000256" key="5">
    <source>
        <dbReference type="ARBA" id="ARBA00023136"/>
    </source>
</evidence>
<comment type="subcellular location">
    <subcellularLocation>
        <location evidence="1">Cell membrane</location>
        <topology evidence="1">Multi-pass membrane protein</topology>
    </subcellularLocation>
</comment>
<feature type="transmembrane region" description="Helical" evidence="6">
    <location>
        <begin position="17"/>
        <end position="37"/>
    </location>
</feature>
<accession>A0A0B2BUJ2</accession>
<dbReference type="InterPro" id="IPR003807">
    <property type="entry name" value="DUF202"/>
</dbReference>
<name>A0A0B2BUJ2_9ACTN</name>
<dbReference type="RefSeq" id="WP_039340868.1">
    <property type="nucleotide sequence ID" value="NZ_PGEZ01000001.1"/>
</dbReference>
<feature type="transmembrane region" description="Helical" evidence="6">
    <location>
        <begin position="89"/>
        <end position="107"/>
    </location>
</feature>
<keyword evidence="4 6" id="KW-1133">Transmembrane helix</keyword>
<dbReference type="PANTHER" id="PTHR34187">
    <property type="entry name" value="FGR18P"/>
    <property type="match status" value="1"/>
</dbReference>
<dbReference type="Proteomes" id="UP000230842">
    <property type="component" value="Unassembled WGS sequence"/>
</dbReference>
<sequence length="108" mass="11498">MAAKPDQRFVLANERTYLAYIRTAIALVVGGAATLHLEDLLGSVAVTRAVGAVILLTGIATVVVGYRRWRDNDRAIAADEPLRPTVTPFALAAEIIVIAFVVAVLSLI</sequence>
<proteinExistence type="predicted"/>
<evidence type="ECO:0000313" key="8">
    <source>
        <dbReference type="EMBL" id="PJJ57030.1"/>
    </source>
</evidence>
<feature type="transmembrane region" description="Helical" evidence="6">
    <location>
        <begin position="49"/>
        <end position="69"/>
    </location>
</feature>
<organism evidence="8 9">
    <name type="scientific">Mumia flava</name>
    <dbReference type="NCBI Taxonomy" id="1348852"/>
    <lineage>
        <taxon>Bacteria</taxon>
        <taxon>Bacillati</taxon>
        <taxon>Actinomycetota</taxon>
        <taxon>Actinomycetes</taxon>
        <taxon>Propionibacteriales</taxon>
        <taxon>Nocardioidaceae</taxon>
        <taxon>Mumia</taxon>
    </lineage>
</organism>
<keyword evidence="5 6" id="KW-0472">Membrane</keyword>
<keyword evidence="2" id="KW-1003">Cell membrane</keyword>
<dbReference type="PANTHER" id="PTHR34187:SF2">
    <property type="entry name" value="DUF202 DOMAIN-CONTAINING PROTEIN"/>
    <property type="match status" value="1"/>
</dbReference>
<dbReference type="AlphaFoldDB" id="A0A0B2BUJ2"/>
<dbReference type="GO" id="GO:0005886">
    <property type="term" value="C:plasma membrane"/>
    <property type="evidence" value="ECO:0007669"/>
    <property type="project" value="UniProtKB-SubCell"/>
</dbReference>
<comment type="caution">
    <text evidence="8">The sequence shown here is derived from an EMBL/GenBank/DDBJ whole genome shotgun (WGS) entry which is preliminary data.</text>
</comment>
<evidence type="ECO:0000313" key="9">
    <source>
        <dbReference type="Proteomes" id="UP000230842"/>
    </source>
</evidence>
<reference evidence="8 9" key="1">
    <citation type="submission" date="2017-11" db="EMBL/GenBank/DDBJ databases">
        <title>Genomic Encyclopedia of Archaeal and Bacterial Type Strains, Phase II (KMG-II): From Individual Species to Whole Genera.</title>
        <authorList>
            <person name="Goeker M."/>
        </authorList>
    </citation>
    <scope>NUCLEOTIDE SEQUENCE [LARGE SCALE GENOMIC DNA]</scope>
    <source>
        <strain evidence="8 9">DSM 27763</strain>
    </source>
</reference>
<keyword evidence="9" id="KW-1185">Reference proteome</keyword>
<dbReference type="Pfam" id="PF02656">
    <property type="entry name" value="DUF202"/>
    <property type="match status" value="1"/>
</dbReference>
<dbReference type="InterPro" id="IPR052053">
    <property type="entry name" value="IM_YidH-like"/>
</dbReference>
<protein>
    <submittedName>
        <fullName evidence="8">Putative membrane protein</fullName>
    </submittedName>
</protein>
<evidence type="ECO:0000259" key="7">
    <source>
        <dbReference type="Pfam" id="PF02656"/>
    </source>
</evidence>